<dbReference type="Proteomes" id="UP000318102">
    <property type="component" value="Unassembled WGS sequence"/>
</dbReference>
<evidence type="ECO:0000313" key="3">
    <source>
        <dbReference type="Proteomes" id="UP000318102"/>
    </source>
</evidence>
<dbReference type="RefSeq" id="WP_144993133.1">
    <property type="nucleotide sequence ID" value="NZ_VNJK01000003.1"/>
</dbReference>
<evidence type="ECO:0000313" key="2">
    <source>
        <dbReference type="EMBL" id="TVX88167.1"/>
    </source>
</evidence>
<organism evidence="2 3">
    <name type="scientific">Paenibacillus agilis</name>
    <dbReference type="NCBI Taxonomy" id="3020863"/>
    <lineage>
        <taxon>Bacteria</taxon>
        <taxon>Bacillati</taxon>
        <taxon>Bacillota</taxon>
        <taxon>Bacilli</taxon>
        <taxon>Bacillales</taxon>
        <taxon>Paenibacillaceae</taxon>
        <taxon>Paenibacillus</taxon>
    </lineage>
</organism>
<keyword evidence="3" id="KW-1185">Reference proteome</keyword>
<keyword evidence="1" id="KW-0732">Signal</keyword>
<protein>
    <recommendedName>
        <fullName evidence="4">DUF5050 domain-containing protein</fullName>
    </recommendedName>
</protein>
<accession>A0A559IKN0</accession>
<feature type="signal peptide" evidence="1">
    <location>
        <begin position="1"/>
        <end position="22"/>
    </location>
</feature>
<feature type="chain" id="PRO_5039080545" description="DUF5050 domain-containing protein" evidence="1">
    <location>
        <begin position="23"/>
        <end position="116"/>
    </location>
</feature>
<evidence type="ECO:0000256" key="1">
    <source>
        <dbReference type="SAM" id="SignalP"/>
    </source>
</evidence>
<sequence>MKRSLGVSVMLLVFLTACTNTKAPELQSWAYYVVTWNNGVYKITDEKVTEIEEEIGTINIYSTNESGEISNLFSNKYKEGTKLYKIADLDTNEHIAVLDNGIYYRSDRLVGMKTSP</sequence>
<gene>
    <name evidence="2" type="ORF">FPZ44_19875</name>
</gene>
<proteinExistence type="predicted"/>
<comment type="caution">
    <text evidence="2">The sequence shown here is derived from an EMBL/GenBank/DDBJ whole genome shotgun (WGS) entry which is preliminary data.</text>
</comment>
<name>A0A559IKN0_9BACL</name>
<dbReference type="OrthoDB" id="2621021at2"/>
<dbReference type="AlphaFoldDB" id="A0A559IKN0"/>
<dbReference type="PROSITE" id="PS51257">
    <property type="entry name" value="PROKAR_LIPOPROTEIN"/>
    <property type="match status" value="1"/>
</dbReference>
<evidence type="ECO:0008006" key="4">
    <source>
        <dbReference type="Google" id="ProtNLM"/>
    </source>
</evidence>
<dbReference type="EMBL" id="VNJK01000003">
    <property type="protein sequence ID" value="TVX88167.1"/>
    <property type="molecule type" value="Genomic_DNA"/>
</dbReference>
<reference evidence="2 3" key="1">
    <citation type="submission" date="2019-07" db="EMBL/GenBank/DDBJ databases">
        <authorList>
            <person name="Kim J."/>
        </authorList>
    </citation>
    <scope>NUCLEOTIDE SEQUENCE [LARGE SCALE GENOMIC DNA]</scope>
    <source>
        <strain evidence="2 3">N4</strain>
    </source>
</reference>